<organism evidence="1 2">
    <name type="scientific">Rhizopus stolonifer</name>
    <name type="common">Rhizopus nigricans</name>
    <dbReference type="NCBI Taxonomy" id="4846"/>
    <lineage>
        <taxon>Eukaryota</taxon>
        <taxon>Fungi</taxon>
        <taxon>Fungi incertae sedis</taxon>
        <taxon>Mucoromycota</taxon>
        <taxon>Mucoromycotina</taxon>
        <taxon>Mucoromycetes</taxon>
        <taxon>Mucorales</taxon>
        <taxon>Mucorineae</taxon>
        <taxon>Rhizopodaceae</taxon>
        <taxon>Rhizopus</taxon>
    </lineage>
</organism>
<dbReference type="InterPro" id="IPR039977">
    <property type="entry name" value="Suv4-20/Set9"/>
</dbReference>
<evidence type="ECO:0000313" key="2">
    <source>
        <dbReference type="Proteomes" id="UP000253551"/>
    </source>
</evidence>
<keyword evidence="2" id="KW-1185">Reference proteome</keyword>
<gene>
    <name evidence="1" type="primary">SET9</name>
    <name evidence="1" type="ORF">CU098_005876</name>
</gene>
<dbReference type="PANTHER" id="PTHR12977:SF4">
    <property type="entry name" value="HISTONE-LYSINE N-METHYLTRANSFERASE KMT5B"/>
    <property type="match status" value="1"/>
</dbReference>
<dbReference type="GO" id="GO:0042799">
    <property type="term" value="F:histone H4K20 methyltransferase activity"/>
    <property type="evidence" value="ECO:0007669"/>
    <property type="project" value="TreeGrafter"/>
</dbReference>
<dbReference type="STRING" id="4846.A0A367IK40"/>
<proteinExistence type="predicted"/>
<sequence length="223" mass="25423">NSIMLQVKRDIECGQEITVYYGDHYFGENNNQCKCVTCEKGVKKRRPTDECIPNGNEKKLKMSINFICNPHLNILDLQKTILLNTEPYSPPLSIKADSAVGLSSEREKDDLLDQFLDNISELSSEEGSTKKQNELDCIGCHLTLQTNPGGTDELATWTWSPSAVFIDWSPKRCPRCERHYSIFQQEWPHRKPKSIFSQFTTPSSALTPLSEYPYSPLSEEIEL</sequence>
<dbReference type="PANTHER" id="PTHR12977">
    <property type="entry name" value="SUPPRESSOR OF VARIEGATION 4-20-RELATED"/>
    <property type="match status" value="1"/>
</dbReference>
<keyword evidence="1" id="KW-0808">Transferase</keyword>
<dbReference type="Proteomes" id="UP000253551">
    <property type="component" value="Unassembled WGS sequence"/>
</dbReference>
<reference evidence="1 2" key="1">
    <citation type="journal article" date="2018" name="G3 (Bethesda)">
        <title>Phylogenetic and Phylogenomic Definition of Rhizopus Species.</title>
        <authorList>
            <person name="Gryganskyi A.P."/>
            <person name="Golan J."/>
            <person name="Dolatabadi S."/>
            <person name="Mondo S."/>
            <person name="Robb S."/>
            <person name="Idnurm A."/>
            <person name="Muszewska A."/>
            <person name="Steczkiewicz K."/>
            <person name="Masonjones S."/>
            <person name="Liao H.L."/>
            <person name="Gajdeczka M.T."/>
            <person name="Anike F."/>
            <person name="Vuek A."/>
            <person name="Anishchenko I.M."/>
            <person name="Voigt K."/>
            <person name="de Hoog G.S."/>
            <person name="Smith M.E."/>
            <person name="Heitman J."/>
            <person name="Vilgalys R."/>
            <person name="Stajich J.E."/>
        </authorList>
    </citation>
    <scope>NUCLEOTIDE SEQUENCE [LARGE SCALE GENOMIC DNA]</scope>
    <source>
        <strain evidence="1 2">LSU 92-RS-03</strain>
    </source>
</reference>
<dbReference type="Gene3D" id="2.170.270.10">
    <property type="entry name" value="SET domain"/>
    <property type="match status" value="1"/>
</dbReference>
<protein>
    <submittedName>
        <fullName evidence="1">Histone-lysine N-methyltransferase set9</fullName>
    </submittedName>
</protein>
<keyword evidence="1" id="KW-0489">Methyltransferase</keyword>
<dbReference type="GO" id="GO:0032259">
    <property type="term" value="P:methylation"/>
    <property type="evidence" value="ECO:0007669"/>
    <property type="project" value="UniProtKB-KW"/>
</dbReference>
<comment type="caution">
    <text evidence="1">The sequence shown here is derived from an EMBL/GenBank/DDBJ whole genome shotgun (WGS) entry which is preliminary data.</text>
</comment>
<dbReference type="GO" id="GO:0005634">
    <property type="term" value="C:nucleus"/>
    <property type="evidence" value="ECO:0007669"/>
    <property type="project" value="TreeGrafter"/>
</dbReference>
<dbReference type="AlphaFoldDB" id="A0A367IK40"/>
<name>A0A367IK40_RHIST</name>
<dbReference type="InterPro" id="IPR046341">
    <property type="entry name" value="SET_dom_sf"/>
</dbReference>
<accession>A0A367IK40</accession>
<dbReference type="SUPFAM" id="SSF82199">
    <property type="entry name" value="SET domain"/>
    <property type="match status" value="1"/>
</dbReference>
<dbReference type="EMBL" id="PJQM01007540">
    <property type="protein sequence ID" value="RCH78045.1"/>
    <property type="molecule type" value="Genomic_DNA"/>
</dbReference>
<evidence type="ECO:0000313" key="1">
    <source>
        <dbReference type="EMBL" id="RCH78045.1"/>
    </source>
</evidence>
<feature type="non-terminal residue" evidence="1">
    <location>
        <position position="1"/>
    </location>
</feature>
<dbReference type="OrthoDB" id="6627536at2759"/>